<dbReference type="EMBL" id="FMJB01000047">
    <property type="protein sequence ID" value="SCM67686.1"/>
    <property type="molecule type" value="Genomic_DNA"/>
</dbReference>
<evidence type="ECO:0000313" key="2">
    <source>
        <dbReference type="Proteomes" id="UP000184085"/>
    </source>
</evidence>
<dbReference type="RefSeq" id="WP_072706327.1">
    <property type="nucleotide sequence ID" value="NZ_FMJB01000047.1"/>
</dbReference>
<gene>
    <name evidence="1" type="ORF">KARMA_1888</name>
</gene>
<organism evidence="1 2">
    <name type="scientific">Donghicola eburneus</name>
    <dbReference type="NCBI Taxonomy" id="393278"/>
    <lineage>
        <taxon>Bacteria</taxon>
        <taxon>Pseudomonadati</taxon>
        <taxon>Pseudomonadota</taxon>
        <taxon>Alphaproteobacteria</taxon>
        <taxon>Rhodobacterales</taxon>
        <taxon>Roseobacteraceae</taxon>
        <taxon>Donghicola</taxon>
    </lineage>
</organism>
<accession>A0A1M4N3P9</accession>
<dbReference type="AlphaFoldDB" id="A0A1M4N3P9"/>
<proteinExistence type="predicted"/>
<keyword evidence="2" id="KW-1185">Reference proteome</keyword>
<name>A0A1M4N3P9_9RHOB</name>
<protein>
    <submittedName>
        <fullName evidence="1">Uncharacterized protein</fullName>
    </submittedName>
</protein>
<reference evidence="2" key="1">
    <citation type="submission" date="2016-09" db="EMBL/GenBank/DDBJ databases">
        <authorList>
            <person name="Wibberg D."/>
        </authorList>
    </citation>
    <scope>NUCLEOTIDE SEQUENCE [LARGE SCALE GENOMIC DNA]</scope>
</reference>
<dbReference type="Proteomes" id="UP000184085">
    <property type="component" value="Unassembled WGS sequence"/>
</dbReference>
<evidence type="ECO:0000313" key="1">
    <source>
        <dbReference type="EMBL" id="SCM67686.1"/>
    </source>
</evidence>
<sequence>MEVPTSALVAVLNDARAQFATFEAAQEHSNDVSAEVQAFDTATQILADLSNLLASAATAHVDFTDADIASVRLQRVRDALSGASFDAAQPQIELF</sequence>